<dbReference type="KEGG" id="fra:Francci3_1043"/>
<sequence length="98" mass="10761">MIREDRVWVVDWGWPAQGAGWVDAAFMVIRLIGAGHTPQQAEQWAAGLDCWAGGTDEDRTAFACHVAGLWSMRAAQSDSLAAQNRAALARSYATWRLT</sequence>
<proteinExistence type="predicted"/>
<dbReference type="Proteomes" id="UP000001937">
    <property type="component" value="Chromosome"/>
</dbReference>
<evidence type="ECO:0000313" key="3">
    <source>
        <dbReference type="Proteomes" id="UP000001937"/>
    </source>
</evidence>
<dbReference type="STRING" id="106370.Francci3_1043"/>
<evidence type="ECO:0008006" key="4">
    <source>
        <dbReference type="Google" id="ProtNLM"/>
    </source>
</evidence>
<dbReference type="AlphaFoldDB" id="Q2JAV0"/>
<protein>
    <recommendedName>
        <fullName evidence="4">Aminoglycoside phosphotransferase</fullName>
    </recommendedName>
</protein>
<dbReference type="HOGENOM" id="CLU_2329635_0_0_11"/>
<dbReference type="KEGG" id="fra:Francci3_2224"/>
<name>Q2JAV0_FRACC</name>
<dbReference type="EMBL" id="CP000249">
    <property type="protein sequence ID" value="ABD10425.1"/>
    <property type="molecule type" value="Genomic_DNA"/>
</dbReference>
<dbReference type="RefSeq" id="WP_011435493.1">
    <property type="nucleotide sequence ID" value="NC_007777.1"/>
</dbReference>
<reference evidence="2" key="1">
    <citation type="submission" date="2006-01" db="EMBL/GenBank/DDBJ databases">
        <authorList>
            <consortium name="US DOE Joint Genome Institute"/>
            <person name="Copeland A."/>
            <person name="Lucas S."/>
            <person name="Lapidus A."/>
            <person name="Barry K."/>
            <person name="Detter J.C."/>
            <person name="Glavina T."/>
            <person name="Hammon N."/>
            <person name="Israni S."/>
            <person name="Pitluck S."/>
            <person name="Goltsman E."/>
            <person name="Martinez M."/>
            <person name="Schmutz J."/>
            <person name="Larimer F."/>
            <person name="Land M."/>
            <person name="Kyrpides N."/>
            <person name="Lykidis A."/>
            <person name="Francino P."/>
            <person name="Benson D.R."/>
            <person name="Huang Y."/>
            <person name="Mastronunzio J."/>
            <person name="Bickhart D."/>
            <person name="Niemann J."/>
            <person name="Rawnsley T."/>
            <person name="Tisa L.S."/>
            <person name="Richardson P."/>
        </authorList>
    </citation>
    <scope>NUCLEOTIDE SEQUENCE</scope>
    <source>
        <strain evidence="2">CcI3</strain>
    </source>
</reference>
<dbReference type="OrthoDB" id="2570531at2"/>
<organism evidence="2 3">
    <name type="scientific">Frankia casuarinae (strain DSM 45818 / CECT 9043 / HFP020203 / CcI3)</name>
    <dbReference type="NCBI Taxonomy" id="106370"/>
    <lineage>
        <taxon>Bacteria</taxon>
        <taxon>Bacillati</taxon>
        <taxon>Actinomycetota</taxon>
        <taxon>Actinomycetes</taxon>
        <taxon>Frankiales</taxon>
        <taxon>Frankiaceae</taxon>
        <taxon>Frankia</taxon>
    </lineage>
</organism>
<reference evidence="2 3" key="2">
    <citation type="journal article" date="2007" name="Genome Res.">
        <title>Genome characteristics of facultatively symbiotic Frankia sp. strains reflect host range and host plant biogeography.</title>
        <authorList>
            <person name="Normand P."/>
            <person name="Lapierre P."/>
            <person name="Tisa L.S."/>
            <person name="Gogarten J.P."/>
            <person name="Alloisio N."/>
            <person name="Bagnarol E."/>
            <person name="Bassi C.A."/>
            <person name="Berry A.M."/>
            <person name="Bickhart D.M."/>
            <person name="Choisne N."/>
            <person name="Couloux A."/>
            <person name="Cournoyer B."/>
            <person name="Cruveiller S."/>
            <person name="Daubin V."/>
            <person name="Demange N."/>
            <person name="Francino M.P."/>
            <person name="Goltsman E."/>
            <person name="Huang Y."/>
            <person name="Kopp O.R."/>
            <person name="Labarre L."/>
            <person name="Lapidus A."/>
            <person name="Lavire C."/>
            <person name="Marechal J."/>
            <person name="Martinez M."/>
            <person name="Mastronunzio J.E."/>
            <person name="Mullin B.C."/>
            <person name="Niemann J."/>
            <person name="Pujic P."/>
            <person name="Rawnsley T."/>
            <person name="Rouy Z."/>
            <person name="Schenowitz C."/>
            <person name="Sellstedt A."/>
            <person name="Tavares F."/>
            <person name="Tomkins J.P."/>
            <person name="Vallenet D."/>
            <person name="Valverde C."/>
            <person name="Wall L.G."/>
            <person name="Wang Y."/>
            <person name="Medigue C."/>
            <person name="Benson D.R."/>
        </authorList>
    </citation>
    <scope>NUCLEOTIDE SEQUENCE [LARGE SCALE GENOMIC DNA]</scope>
    <source>
        <strain evidence="2">CcI3</strain>
        <strain evidence="3">DSM 45818 / CECT 9043 / CcI3</strain>
    </source>
</reference>
<dbReference type="EMBL" id="CP000249">
    <property type="protein sequence ID" value="ABD11592.1"/>
    <property type="molecule type" value="Genomic_DNA"/>
</dbReference>
<accession>Q2JAV0</accession>
<gene>
    <name evidence="1" type="ordered locus">Francci3_1043</name>
    <name evidence="2" type="ordered locus">Francci3_2224</name>
</gene>
<evidence type="ECO:0000313" key="1">
    <source>
        <dbReference type="EMBL" id="ABD10425.1"/>
    </source>
</evidence>
<dbReference type="eggNOG" id="COG0515">
    <property type="taxonomic scope" value="Bacteria"/>
</dbReference>
<keyword evidence="3" id="KW-1185">Reference proteome</keyword>
<evidence type="ECO:0000313" key="2">
    <source>
        <dbReference type="EMBL" id="ABD11592.1"/>
    </source>
</evidence>